<gene>
    <name evidence="5 9" type="primary">mutL</name>
    <name evidence="9" type="ORF">TUM4438_08660</name>
</gene>
<dbReference type="InterPro" id="IPR042120">
    <property type="entry name" value="MutL_C_dimsub"/>
</dbReference>
<evidence type="ECO:0000256" key="6">
    <source>
        <dbReference type="SAM" id="MobiDB-lite"/>
    </source>
</evidence>
<comment type="caution">
    <text evidence="9">The sequence shown here is derived from an EMBL/GenBank/DDBJ whole genome shotgun (WGS) entry which is preliminary data.</text>
</comment>
<dbReference type="Pfam" id="PF08676">
    <property type="entry name" value="MutL_C"/>
    <property type="match status" value="1"/>
</dbReference>
<proteinExistence type="inferred from homology"/>
<dbReference type="SMART" id="SM01340">
    <property type="entry name" value="DNA_mis_repair"/>
    <property type="match status" value="1"/>
</dbReference>
<evidence type="ECO:0000313" key="9">
    <source>
        <dbReference type="EMBL" id="GIU42331.1"/>
    </source>
</evidence>
<dbReference type="RefSeq" id="WP_220779867.1">
    <property type="nucleotide sequence ID" value="NZ_BPEY01000010.1"/>
</dbReference>
<dbReference type="Proteomes" id="UP000887104">
    <property type="component" value="Unassembled WGS sequence"/>
</dbReference>
<evidence type="ECO:0000259" key="7">
    <source>
        <dbReference type="SMART" id="SM00853"/>
    </source>
</evidence>
<dbReference type="Gene3D" id="3.30.1540.20">
    <property type="entry name" value="MutL, C-terminal domain, dimerisation subdomain"/>
    <property type="match status" value="1"/>
</dbReference>
<dbReference type="SUPFAM" id="SSF118116">
    <property type="entry name" value="DNA mismatch repair protein MutL"/>
    <property type="match status" value="1"/>
</dbReference>
<reference evidence="9" key="1">
    <citation type="submission" date="2021-05" db="EMBL/GenBank/DDBJ databases">
        <title>Molecular characterization for Shewanella algae harboring chromosomal blaOXA-55-like strains isolated from clinical and environment sample.</title>
        <authorList>
            <person name="Ohama Y."/>
            <person name="Aoki K."/>
            <person name="Harada S."/>
            <person name="Moriya K."/>
            <person name="Ishii Y."/>
            <person name="Tateda K."/>
        </authorList>
    </citation>
    <scope>NUCLEOTIDE SEQUENCE</scope>
    <source>
        <strain evidence="9">JCM 11563</strain>
    </source>
</reference>
<dbReference type="InterPro" id="IPR036890">
    <property type="entry name" value="HATPase_C_sf"/>
</dbReference>
<dbReference type="InterPro" id="IPR038973">
    <property type="entry name" value="MutL/Mlh/Pms-like"/>
</dbReference>
<dbReference type="SUPFAM" id="SSF54211">
    <property type="entry name" value="Ribosomal protein S5 domain 2-like"/>
    <property type="match status" value="1"/>
</dbReference>
<feature type="domain" description="DNA mismatch repair protein S5" evidence="8">
    <location>
        <begin position="212"/>
        <end position="329"/>
    </location>
</feature>
<comment type="function">
    <text evidence="5">This protein is involved in the repair of mismatches in DNA. It is required for dam-dependent methyl-directed DNA mismatch repair. May act as a 'molecular matchmaker', a protein that promotes the formation of a stable complex between two or more DNA-binding proteins in an ATP-dependent manner without itself being part of a final effector complex.</text>
</comment>
<dbReference type="InterPro" id="IPR020568">
    <property type="entry name" value="Ribosomal_Su5_D2-typ_SF"/>
</dbReference>
<dbReference type="Gene3D" id="3.30.565.10">
    <property type="entry name" value="Histidine kinase-like ATPase, C-terminal domain"/>
    <property type="match status" value="1"/>
</dbReference>
<dbReference type="Gene3D" id="3.30.1370.100">
    <property type="entry name" value="MutL, C-terminal domain, regulatory subdomain"/>
    <property type="match status" value="1"/>
</dbReference>
<evidence type="ECO:0000256" key="1">
    <source>
        <dbReference type="ARBA" id="ARBA00006082"/>
    </source>
</evidence>
<accession>A0ABQ4P4C5</accession>
<dbReference type="SUPFAM" id="SSF55874">
    <property type="entry name" value="ATPase domain of HSP90 chaperone/DNA topoisomerase II/histidine kinase"/>
    <property type="match status" value="1"/>
</dbReference>
<dbReference type="NCBIfam" id="TIGR00585">
    <property type="entry name" value="mutl"/>
    <property type="match status" value="1"/>
</dbReference>
<evidence type="ECO:0000259" key="8">
    <source>
        <dbReference type="SMART" id="SM01340"/>
    </source>
</evidence>
<keyword evidence="3 5" id="KW-0227">DNA damage</keyword>
<keyword evidence="4 5" id="KW-0234">DNA repair</keyword>
<dbReference type="InterPro" id="IPR014721">
    <property type="entry name" value="Ribsml_uS5_D2-typ_fold_subgr"/>
</dbReference>
<feature type="compositionally biased region" description="Polar residues" evidence="6">
    <location>
        <begin position="365"/>
        <end position="410"/>
    </location>
</feature>
<feature type="compositionally biased region" description="Polar residues" evidence="6">
    <location>
        <begin position="334"/>
        <end position="348"/>
    </location>
</feature>
<dbReference type="CDD" id="cd03482">
    <property type="entry name" value="MutL_Trans_MutL"/>
    <property type="match status" value="1"/>
</dbReference>
<dbReference type="InterPro" id="IPR037198">
    <property type="entry name" value="MutL_C_sf"/>
</dbReference>
<dbReference type="NCBIfam" id="NF000948">
    <property type="entry name" value="PRK00095.1-1"/>
    <property type="match status" value="1"/>
</dbReference>
<dbReference type="EMBL" id="BPEY01000010">
    <property type="protein sequence ID" value="GIU42331.1"/>
    <property type="molecule type" value="Genomic_DNA"/>
</dbReference>
<organism evidence="9 10">
    <name type="scientific">Shewanella sairae</name>
    <dbReference type="NCBI Taxonomy" id="190310"/>
    <lineage>
        <taxon>Bacteria</taxon>
        <taxon>Pseudomonadati</taxon>
        <taxon>Pseudomonadota</taxon>
        <taxon>Gammaproteobacteria</taxon>
        <taxon>Alteromonadales</taxon>
        <taxon>Shewanellaceae</taxon>
        <taxon>Shewanella</taxon>
    </lineage>
</organism>
<name>A0ABQ4P4C5_9GAMM</name>
<dbReference type="InterPro" id="IPR020667">
    <property type="entry name" value="DNA_mismatch_repair_MutL"/>
</dbReference>
<dbReference type="HAMAP" id="MF_00149">
    <property type="entry name" value="DNA_mis_repair"/>
    <property type="match status" value="1"/>
</dbReference>
<dbReference type="InterPro" id="IPR014790">
    <property type="entry name" value="MutL_C"/>
</dbReference>
<evidence type="ECO:0000256" key="5">
    <source>
        <dbReference type="HAMAP-Rule" id="MF_00149"/>
    </source>
</evidence>
<dbReference type="PANTHER" id="PTHR10073">
    <property type="entry name" value="DNA MISMATCH REPAIR PROTEIN MLH, PMS, MUTL"/>
    <property type="match status" value="1"/>
</dbReference>
<dbReference type="InterPro" id="IPR042121">
    <property type="entry name" value="MutL_C_regsub"/>
</dbReference>
<sequence length="637" mass="70470">MAIEKLPPQLANQIAAGEVVERPASVIKELVENSLDAGATRVDIEIEKGGAKVIRIRDNGSGIPKEDLSLALSRHATSKLKSLDDLEAILSFGFRGEALASISSVSRLTLTSRTAEQTEAWQAQAEGTEMAVKVLPAAHPVGSTVEAVDLFFNTPARRRFLKSDKTEFTHIDEWLKRIAVARRDIHFTLKHNDKTVRNYRPANTEIQYIQRLGQICGKAFAETCLRIECEHNDLKLSGYLQSPSAANGYSETQYFYVNGRLVKDRLVNHAVRQAFAQYAEGVSPGYVLMLDLDPHQVDVNVHPAKHEVRFHQSRYVHDFILQALQSAMSQSLSENYDSPNTQVDSSQPAPLRGAVKTNPYEDTTRVSADSSVRDSQSVTSTRGYAPDSQSFRAPLKSNASNSEASRPSQSSIRAYGELLSTDNSGAHATRVANYEQNAPTNHAPSVELVNGQAGLTSAHQHVAQMPAVIGGEYWLLAKENKISLLSIALVAQAALKAEIGAKLCQGLVGQPLLMPVAVAMDDDWAVVLEEREQLLRKLGIELSIRLGQLIIKKVPPYLRDSQLATLVPELLQWIRLDQPSDEALVKWLAEQAANRFTSANQAWFALNTLPANVQQELYNQSQELPWEQWMKENQSDR</sequence>
<comment type="similarity">
    <text evidence="1 5">Belongs to the DNA mismatch repair MutL/HexB family.</text>
</comment>
<dbReference type="CDD" id="cd16926">
    <property type="entry name" value="HATPase_MutL-MLH-PMS-like"/>
    <property type="match status" value="1"/>
</dbReference>
<dbReference type="InterPro" id="IPR014762">
    <property type="entry name" value="DNA_mismatch_repair_CS"/>
</dbReference>
<evidence type="ECO:0000256" key="3">
    <source>
        <dbReference type="ARBA" id="ARBA00022763"/>
    </source>
</evidence>
<evidence type="ECO:0000256" key="4">
    <source>
        <dbReference type="ARBA" id="ARBA00023204"/>
    </source>
</evidence>
<dbReference type="Gene3D" id="3.30.230.10">
    <property type="match status" value="1"/>
</dbReference>
<dbReference type="Pfam" id="PF01119">
    <property type="entry name" value="DNA_mis_repair"/>
    <property type="match status" value="1"/>
</dbReference>
<evidence type="ECO:0000313" key="10">
    <source>
        <dbReference type="Proteomes" id="UP000887104"/>
    </source>
</evidence>
<dbReference type="InterPro" id="IPR013507">
    <property type="entry name" value="DNA_mismatch_S5_2-like"/>
</dbReference>
<feature type="region of interest" description="Disordered" evidence="6">
    <location>
        <begin position="331"/>
        <end position="410"/>
    </location>
</feature>
<evidence type="ECO:0000256" key="2">
    <source>
        <dbReference type="ARBA" id="ARBA00021975"/>
    </source>
</evidence>
<dbReference type="InterPro" id="IPR002099">
    <property type="entry name" value="MutL/Mlh/PMS"/>
</dbReference>
<keyword evidence="10" id="KW-1185">Reference proteome</keyword>
<dbReference type="PROSITE" id="PS00058">
    <property type="entry name" value="DNA_MISMATCH_REPAIR_1"/>
    <property type="match status" value="1"/>
</dbReference>
<protein>
    <recommendedName>
        <fullName evidence="2 5">DNA mismatch repair protein MutL</fullName>
    </recommendedName>
</protein>
<dbReference type="PANTHER" id="PTHR10073:SF12">
    <property type="entry name" value="DNA MISMATCH REPAIR PROTEIN MLH1"/>
    <property type="match status" value="1"/>
</dbReference>
<dbReference type="SMART" id="SM00853">
    <property type="entry name" value="MutL_C"/>
    <property type="match status" value="1"/>
</dbReference>
<dbReference type="Pfam" id="PF13589">
    <property type="entry name" value="HATPase_c_3"/>
    <property type="match status" value="1"/>
</dbReference>
<feature type="domain" description="MutL C-terminal dimerisation" evidence="7">
    <location>
        <begin position="465"/>
        <end position="600"/>
    </location>
</feature>